<feature type="transmembrane region" description="Helical" evidence="2">
    <location>
        <begin position="125"/>
        <end position="151"/>
    </location>
</feature>
<name>A0A239FYJ6_9ACTN</name>
<keyword evidence="2" id="KW-0472">Membrane</keyword>
<sequence length="315" mass="35380">MPRRLRQVATPRLGRARQPSASRPLQRESQRRPLGGSPVDLAVLVAALPVVLAGIRLYVVADGDRSTLRLFATTANIPAILFGTYLSLTPVLLFGVGFGLWVYWLKARRDGAAAPPWATPLVSGAMIILAVFISPPLLLATFVLIVGFFYFGNFLMVLLEPISGPSVSDEVRDRERRRWKERIAEAERRGWSKTRRVAYALRPDMAAPLEQPMVRLFPVIFLGMLLVIPSPWLPAERMQLRGAAPQTVFVVQREEDYLTVLVKETGESTTIRRDSIVAERLCDDSPDKPTWVTDFTIIALMNEQRPRTPRCQDLH</sequence>
<evidence type="ECO:0000256" key="2">
    <source>
        <dbReference type="SAM" id="Phobius"/>
    </source>
</evidence>
<organism evidence="3 4">
    <name type="scientific">Asanoa hainanensis</name>
    <dbReference type="NCBI Taxonomy" id="560556"/>
    <lineage>
        <taxon>Bacteria</taxon>
        <taxon>Bacillati</taxon>
        <taxon>Actinomycetota</taxon>
        <taxon>Actinomycetes</taxon>
        <taxon>Micromonosporales</taxon>
        <taxon>Micromonosporaceae</taxon>
        <taxon>Asanoa</taxon>
    </lineage>
</organism>
<keyword evidence="2" id="KW-0812">Transmembrane</keyword>
<gene>
    <name evidence="3" type="ORF">SAMN05421812_101152</name>
</gene>
<reference evidence="3 4" key="1">
    <citation type="submission" date="2017-06" db="EMBL/GenBank/DDBJ databases">
        <authorList>
            <person name="Kim H.J."/>
            <person name="Triplett B.A."/>
        </authorList>
    </citation>
    <scope>NUCLEOTIDE SEQUENCE [LARGE SCALE GENOMIC DNA]</scope>
    <source>
        <strain evidence="3 4">CGMCC 4.5593</strain>
    </source>
</reference>
<keyword evidence="4" id="KW-1185">Reference proteome</keyword>
<feature type="region of interest" description="Disordered" evidence="1">
    <location>
        <begin position="1"/>
        <end position="33"/>
    </location>
</feature>
<keyword evidence="2" id="KW-1133">Transmembrane helix</keyword>
<feature type="transmembrane region" description="Helical" evidence="2">
    <location>
        <begin position="79"/>
        <end position="104"/>
    </location>
</feature>
<protein>
    <submittedName>
        <fullName evidence="3">Uncharacterized protein</fullName>
    </submittedName>
</protein>
<dbReference type="AlphaFoldDB" id="A0A239FYJ6"/>
<proteinExistence type="predicted"/>
<dbReference type="Proteomes" id="UP000198362">
    <property type="component" value="Unassembled WGS sequence"/>
</dbReference>
<evidence type="ECO:0000256" key="1">
    <source>
        <dbReference type="SAM" id="MobiDB-lite"/>
    </source>
</evidence>
<feature type="transmembrane region" description="Helical" evidence="2">
    <location>
        <begin position="41"/>
        <end position="59"/>
    </location>
</feature>
<dbReference type="EMBL" id="FZPH01000001">
    <property type="protein sequence ID" value="SNS62246.1"/>
    <property type="molecule type" value="Genomic_DNA"/>
</dbReference>
<feature type="transmembrane region" description="Helical" evidence="2">
    <location>
        <begin position="213"/>
        <end position="233"/>
    </location>
</feature>
<evidence type="ECO:0000313" key="3">
    <source>
        <dbReference type="EMBL" id="SNS62246.1"/>
    </source>
</evidence>
<evidence type="ECO:0000313" key="4">
    <source>
        <dbReference type="Proteomes" id="UP000198362"/>
    </source>
</evidence>
<accession>A0A239FYJ6</accession>